<accession>A0A2P6RK85</accession>
<dbReference type="EMBL" id="PDCK01000040">
    <property type="protein sequence ID" value="PRQ46827.1"/>
    <property type="molecule type" value="Genomic_DNA"/>
</dbReference>
<organism evidence="2 3">
    <name type="scientific">Rosa chinensis</name>
    <name type="common">China rose</name>
    <dbReference type="NCBI Taxonomy" id="74649"/>
    <lineage>
        <taxon>Eukaryota</taxon>
        <taxon>Viridiplantae</taxon>
        <taxon>Streptophyta</taxon>
        <taxon>Embryophyta</taxon>
        <taxon>Tracheophyta</taxon>
        <taxon>Spermatophyta</taxon>
        <taxon>Magnoliopsida</taxon>
        <taxon>eudicotyledons</taxon>
        <taxon>Gunneridae</taxon>
        <taxon>Pentapetalae</taxon>
        <taxon>rosids</taxon>
        <taxon>fabids</taxon>
        <taxon>Rosales</taxon>
        <taxon>Rosaceae</taxon>
        <taxon>Rosoideae</taxon>
        <taxon>Rosoideae incertae sedis</taxon>
        <taxon>Rosa</taxon>
    </lineage>
</organism>
<dbReference type="Gramene" id="PRQ46827">
    <property type="protein sequence ID" value="PRQ46827"/>
    <property type="gene ID" value="RchiOBHm_Chr2g0093201"/>
</dbReference>
<evidence type="ECO:0000313" key="2">
    <source>
        <dbReference type="EMBL" id="PRQ46827.1"/>
    </source>
</evidence>
<sequence length="98" mass="11371">MWRFPSRVNINFDRKGERWGPVCRSWTVCMSRNCLFFIGLPELKRQVHTRIQSEHRGNLLLLIDKEASRFPDRPANKANQGQSSFPLIRASETAGDNL</sequence>
<reference evidence="2 3" key="1">
    <citation type="journal article" date="2018" name="Nat. Genet.">
        <title>The Rosa genome provides new insights in the design of modern roses.</title>
        <authorList>
            <person name="Bendahmane M."/>
        </authorList>
    </citation>
    <scope>NUCLEOTIDE SEQUENCE [LARGE SCALE GENOMIC DNA]</scope>
    <source>
        <strain evidence="3">cv. Old Blush</strain>
    </source>
</reference>
<evidence type="ECO:0000313" key="3">
    <source>
        <dbReference type="Proteomes" id="UP000238479"/>
    </source>
</evidence>
<dbReference type="Proteomes" id="UP000238479">
    <property type="component" value="Chromosome 2"/>
</dbReference>
<dbReference type="AlphaFoldDB" id="A0A2P6RK85"/>
<proteinExistence type="predicted"/>
<name>A0A2P6RK85_ROSCH</name>
<protein>
    <submittedName>
        <fullName evidence="2">Uncharacterized protein</fullName>
    </submittedName>
</protein>
<evidence type="ECO:0000256" key="1">
    <source>
        <dbReference type="SAM" id="MobiDB-lite"/>
    </source>
</evidence>
<comment type="caution">
    <text evidence="2">The sequence shown here is derived from an EMBL/GenBank/DDBJ whole genome shotgun (WGS) entry which is preliminary data.</text>
</comment>
<keyword evidence="3" id="KW-1185">Reference proteome</keyword>
<gene>
    <name evidence="2" type="ORF">RchiOBHm_Chr2g0093201</name>
</gene>
<feature type="region of interest" description="Disordered" evidence="1">
    <location>
        <begin position="71"/>
        <end position="98"/>
    </location>
</feature>